<name>A0A9E8ZEW0_9CYAN</name>
<dbReference type="GO" id="GO:0008713">
    <property type="term" value="F:ADP-heptose-lipopolysaccharide heptosyltransferase activity"/>
    <property type="evidence" value="ECO:0007669"/>
    <property type="project" value="TreeGrafter"/>
</dbReference>
<evidence type="ECO:0000256" key="2">
    <source>
        <dbReference type="ARBA" id="ARBA00022679"/>
    </source>
</evidence>
<dbReference type="KEGG" id="tsin:OXH18_07105"/>
<gene>
    <name evidence="3" type="ORF">OXH18_07105</name>
</gene>
<dbReference type="CDD" id="cd03789">
    <property type="entry name" value="GT9_LPS_heptosyltransferase"/>
    <property type="match status" value="1"/>
</dbReference>
<dbReference type="PANTHER" id="PTHR30160:SF1">
    <property type="entry name" value="LIPOPOLYSACCHARIDE 1,2-N-ACETYLGLUCOSAMINETRANSFERASE-RELATED"/>
    <property type="match status" value="1"/>
</dbReference>
<dbReference type="EMBL" id="CP113797">
    <property type="protein sequence ID" value="WAL61747.1"/>
    <property type="molecule type" value="Genomic_DNA"/>
</dbReference>
<dbReference type="Gene3D" id="3.40.50.2000">
    <property type="entry name" value="Glycogen Phosphorylase B"/>
    <property type="match status" value="2"/>
</dbReference>
<keyword evidence="1" id="KW-0328">Glycosyltransferase</keyword>
<evidence type="ECO:0000256" key="1">
    <source>
        <dbReference type="ARBA" id="ARBA00022676"/>
    </source>
</evidence>
<dbReference type="GO" id="GO:0005829">
    <property type="term" value="C:cytosol"/>
    <property type="evidence" value="ECO:0007669"/>
    <property type="project" value="TreeGrafter"/>
</dbReference>
<dbReference type="InterPro" id="IPR002201">
    <property type="entry name" value="Glyco_trans_9"/>
</dbReference>
<reference evidence="3" key="1">
    <citation type="submission" date="2022-12" db="EMBL/GenBank/DDBJ databases">
        <title>Polyphasic identification of a Novel Hot-Spring Cyanobacterium Ocullathermofonsia sinensis gen nov. sp. nov. and Genomic Insights on its Adaptations to the Thermal Habitat.</title>
        <authorList>
            <person name="Daroch M."/>
            <person name="Tang J."/>
            <person name="Jiang Y."/>
        </authorList>
    </citation>
    <scope>NUCLEOTIDE SEQUENCE</scope>
    <source>
        <strain evidence="3">PKUAC-SCTA174</strain>
    </source>
</reference>
<dbReference type="PANTHER" id="PTHR30160">
    <property type="entry name" value="TETRAACYLDISACCHARIDE 4'-KINASE-RELATED"/>
    <property type="match status" value="1"/>
</dbReference>
<proteinExistence type="predicted"/>
<organism evidence="3 4">
    <name type="scientific">Thermocoleostomius sinensis A174</name>
    <dbReference type="NCBI Taxonomy" id="2016057"/>
    <lineage>
        <taxon>Bacteria</taxon>
        <taxon>Bacillati</taxon>
        <taxon>Cyanobacteriota</taxon>
        <taxon>Cyanophyceae</taxon>
        <taxon>Oculatellales</taxon>
        <taxon>Oculatellaceae</taxon>
        <taxon>Thermocoleostomius</taxon>
    </lineage>
</organism>
<accession>A0A9E8ZEW0</accession>
<dbReference type="InterPro" id="IPR051199">
    <property type="entry name" value="LPS_LOS_Heptosyltrfase"/>
</dbReference>
<dbReference type="SUPFAM" id="SSF53756">
    <property type="entry name" value="UDP-Glycosyltransferase/glycogen phosphorylase"/>
    <property type="match status" value="1"/>
</dbReference>
<keyword evidence="2" id="KW-0808">Transferase</keyword>
<keyword evidence="4" id="KW-1185">Reference proteome</keyword>
<dbReference type="AlphaFoldDB" id="A0A9E8ZEW0"/>
<dbReference type="GO" id="GO:0009244">
    <property type="term" value="P:lipopolysaccharide core region biosynthetic process"/>
    <property type="evidence" value="ECO:0007669"/>
    <property type="project" value="TreeGrafter"/>
</dbReference>
<sequence>MSIYINAHRRLEQFLPQSIVIVRSLPGLGDWLCVIPALRALRTALPNAEITLIGLKQVNQWLPRFQCYVDRWLEFPGYPGIPEVPFFAERTVTFLSQMQLNPADLALQLHGDGSCINSFTLLLGATHSVGFFPKERCPEAGWFLPYPEHESEIWRNLRLMEFLGIPLQGDQLEFPLRSADWKEWAALVATYPSLNSPFVCIHPGASTPDRRWSVAAFAQVADALATQGQHIVLTGTDAEHSLTQAVAEAMQFPSINLAGKTSLGALALLLKQSRGLICNDTGISHLAAALQVNSVVIFISSDPQRWAPLDRSRHRMVIATQHCVQQEIDQVLTEIDRWEMAYVHQ</sequence>
<dbReference type="RefSeq" id="WP_268611786.1">
    <property type="nucleotide sequence ID" value="NZ_CP113797.1"/>
</dbReference>
<protein>
    <submittedName>
        <fullName evidence="3">Glycosyltransferase family 9 protein</fullName>
    </submittedName>
</protein>
<dbReference type="Proteomes" id="UP001163152">
    <property type="component" value="Chromosome"/>
</dbReference>
<evidence type="ECO:0000313" key="4">
    <source>
        <dbReference type="Proteomes" id="UP001163152"/>
    </source>
</evidence>
<dbReference type="Pfam" id="PF01075">
    <property type="entry name" value="Glyco_transf_9"/>
    <property type="match status" value="1"/>
</dbReference>
<evidence type="ECO:0000313" key="3">
    <source>
        <dbReference type="EMBL" id="WAL61747.1"/>
    </source>
</evidence>